<reference evidence="3" key="1">
    <citation type="journal article" date="2019" name="Int. J. Syst. Evol. Microbiol.">
        <title>The Global Catalogue of Microorganisms (GCM) 10K type strain sequencing project: providing services to taxonomists for standard genome sequencing and annotation.</title>
        <authorList>
            <consortium name="The Broad Institute Genomics Platform"/>
            <consortium name="The Broad Institute Genome Sequencing Center for Infectious Disease"/>
            <person name="Wu L."/>
            <person name="Ma J."/>
        </authorList>
    </citation>
    <scope>NUCLEOTIDE SEQUENCE [LARGE SCALE GENOMIC DNA]</scope>
    <source>
        <strain evidence="3">JCM 17214</strain>
    </source>
</reference>
<feature type="domain" description="Secretion system C-terminal sorting" evidence="1">
    <location>
        <begin position="354"/>
        <end position="422"/>
    </location>
</feature>
<organism evidence="2 3">
    <name type="scientific">Hymenobacter algoricola</name>
    <dbReference type="NCBI Taxonomy" id="486267"/>
    <lineage>
        <taxon>Bacteria</taxon>
        <taxon>Pseudomonadati</taxon>
        <taxon>Bacteroidota</taxon>
        <taxon>Cytophagia</taxon>
        <taxon>Cytophagales</taxon>
        <taxon>Hymenobacteraceae</taxon>
        <taxon>Hymenobacter</taxon>
    </lineage>
</organism>
<proteinExistence type="predicted"/>
<dbReference type="Proteomes" id="UP001499909">
    <property type="component" value="Unassembled WGS sequence"/>
</dbReference>
<dbReference type="InterPro" id="IPR026444">
    <property type="entry name" value="Secre_tail"/>
</dbReference>
<keyword evidence="3" id="KW-1185">Reference proteome</keyword>
<protein>
    <recommendedName>
        <fullName evidence="1">Secretion system C-terminal sorting domain-containing protein</fullName>
    </recommendedName>
</protein>
<sequence length="424" mass="47343">MLSAPAAAQSHRVPMHSTATARLGHLTSTAAGLTPAARQTMLSRPGRAVYYTWDESTSAWVDPTVLTYAYDGRGALTEEVAADSATLVNQTRLQYTYDAQGRNTGELNQVWDGSTWQNQSRFLATYDAQGNTTEELQQNWRSGAWFTAFGSRYANTYLGSVLSSRTETRWDNGTFENWSREVYTISNGEWTTITAQEWALGAWQDYERLTDIVWQDWASRRLATLTDQTWVGTWQDLSYITATHAPNGSSVYTIQVPTRNGTRLNDSRQSELYDAQGSFLLYQEETWRNAAWEVTDAYRELPTYAGADRVTRRITQSYDNQLAAFVNQERFNYAGFVIITGAASPVLAADRLQLYPNPTTGRVTVLLPGTTALTGAVLNTLGQQVQQFTLAPGGQLDVTTLPAGVYTVRLQTPQGQITRRLIRQ</sequence>
<accession>A0ABP7N8Y2</accession>
<dbReference type="Pfam" id="PF18962">
    <property type="entry name" value="Por_Secre_tail"/>
    <property type="match status" value="1"/>
</dbReference>
<evidence type="ECO:0000259" key="1">
    <source>
        <dbReference type="Pfam" id="PF18962"/>
    </source>
</evidence>
<dbReference type="EMBL" id="BAABDH010000040">
    <property type="protein sequence ID" value="GAA3939755.1"/>
    <property type="molecule type" value="Genomic_DNA"/>
</dbReference>
<dbReference type="NCBIfam" id="TIGR04183">
    <property type="entry name" value="Por_Secre_tail"/>
    <property type="match status" value="1"/>
</dbReference>
<name>A0ABP7N8Y2_9BACT</name>
<comment type="caution">
    <text evidence="2">The sequence shown here is derived from an EMBL/GenBank/DDBJ whole genome shotgun (WGS) entry which is preliminary data.</text>
</comment>
<evidence type="ECO:0000313" key="2">
    <source>
        <dbReference type="EMBL" id="GAA3939755.1"/>
    </source>
</evidence>
<dbReference type="Gene3D" id="2.40.128.720">
    <property type="match status" value="1"/>
</dbReference>
<evidence type="ECO:0000313" key="3">
    <source>
        <dbReference type="Proteomes" id="UP001499909"/>
    </source>
</evidence>
<gene>
    <name evidence="2" type="ORF">GCM10022406_24800</name>
</gene>